<keyword evidence="3" id="KW-1185">Reference proteome</keyword>
<proteinExistence type="predicted"/>
<organism evidence="2 3">
    <name type="scientific">Stylosanthes scabra</name>
    <dbReference type="NCBI Taxonomy" id="79078"/>
    <lineage>
        <taxon>Eukaryota</taxon>
        <taxon>Viridiplantae</taxon>
        <taxon>Streptophyta</taxon>
        <taxon>Embryophyta</taxon>
        <taxon>Tracheophyta</taxon>
        <taxon>Spermatophyta</taxon>
        <taxon>Magnoliopsida</taxon>
        <taxon>eudicotyledons</taxon>
        <taxon>Gunneridae</taxon>
        <taxon>Pentapetalae</taxon>
        <taxon>rosids</taxon>
        <taxon>fabids</taxon>
        <taxon>Fabales</taxon>
        <taxon>Fabaceae</taxon>
        <taxon>Papilionoideae</taxon>
        <taxon>50 kb inversion clade</taxon>
        <taxon>dalbergioids sensu lato</taxon>
        <taxon>Dalbergieae</taxon>
        <taxon>Pterocarpus clade</taxon>
        <taxon>Stylosanthes</taxon>
    </lineage>
</organism>
<dbReference type="EMBL" id="JASCZI010092788">
    <property type="protein sequence ID" value="MED6152783.1"/>
    <property type="molecule type" value="Genomic_DNA"/>
</dbReference>
<gene>
    <name evidence="2" type="ORF">PIB30_095284</name>
</gene>
<reference evidence="2 3" key="1">
    <citation type="journal article" date="2023" name="Plants (Basel)">
        <title>Bridging the Gap: Combining Genomics and Transcriptomics Approaches to Understand Stylosanthes scabra, an Orphan Legume from the Brazilian Caatinga.</title>
        <authorList>
            <person name="Ferreira-Neto J.R.C."/>
            <person name="da Silva M.D."/>
            <person name="Binneck E."/>
            <person name="de Melo N.F."/>
            <person name="da Silva R.H."/>
            <person name="de Melo A.L.T.M."/>
            <person name="Pandolfi V."/>
            <person name="Bustamante F.O."/>
            <person name="Brasileiro-Vidal A.C."/>
            <person name="Benko-Iseppon A.M."/>
        </authorList>
    </citation>
    <scope>NUCLEOTIDE SEQUENCE [LARGE SCALE GENOMIC DNA]</scope>
    <source>
        <tissue evidence="2">Leaves</tissue>
    </source>
</reference>
<dbReference type="Proteomes" id="UP001341840">
    <property type="component" value="Unassembled WGS sequence"/>
</dbReference>
<evidence type="ECO:0000313" key="3">
    <source>
        <dbReference type="Proteomes" id="UP001341840"/>
    </source>
</evidence>
<feature type="compositionally biased region" description="Acidic residues" evidence="1">
    <location>
        <begin position="80"/>
        <end position="90"/>
    </location>
</feature>
<feature type="compositionally biased region" description="Basic and acidic residues" evidence="1">
    <location>
        <begin position="115"/>
        <end position="137"/>
    </location>
</feature>
<sequence>METQDVPVTIANLAIHRHREEKMNRERMRHNQMVQEAAAERAREANKGKTREVAPNFEEEESEEMYSSPSKECKEKEEENVPDDDDDDDNDLHSIELNMDNDNRGYNWSYARRNASKDDSRRNSTEKGISRGRKSCSEKIQWRSICFNKGKKTTMEFGN</sequence>
<name>A0ABU6TXR6_9FABA</name>
<feature type="compositionally biased region" description="Basic and acidic residues" evidence="1">
    <location>
        <begin position="38"/>
        <end position="52"/>
    </location>
</feature>
<protein>
    <submittedName>
        <fullName evidence="2">Uncharacterized protein</fullName>
    </submittedName>
</protein>
<comment type="caution">
    <text evidence="2">The sequence shown here is derived from an EMBL/GenBank/DDBJ whole genome shotgun (WGS) entry which is preliminary data.</text>
</comment>
<evidence type="ECO:0000256" key="1">
    <source>
        <dbReference type="SAM" id="MobiDB-lite"/>
    </source>
</evidence>
<feature type="region of interest" description="Disordered" evidence="1">
    <location>
        <begin position="18"/>
        <end position="137"/>
    </location>
</feature>
<evidence type="ECO:0000313" key="2">
    <source>
        <dbReference type="EMBL" id="MED6152783.1"/>
    </source>
</evidence>
<accession>A0ABU6TXR6</accession>